<dbReference type="AlphaFoldDB" id="A0AAV5SHS2"/>
<evidence type="ECO:0000313" key="2">
    <source>
        <dbReference type="Proteomes" id="UP001432027"/>
    </source>
</evidence>
<accession>A0AAV5SHS2</accession>
<protein>
    <recommendedName>
        <fullName evidence="3">Ribosomal protein</fullName>
    </recommendedName>
</protein>
<evidence type="ECO:0000313" key="1">
    <source>
        <dbReference type="EMBL" id="GMS82430.1"/>
    </source>
</evidence>
<dbReference type="Proteomes" id="UP001432027">
    <property type="component" value="Unassembled WGS sequence"/>
</dbReference>
<name>A0AAV5SHS2_9BILA</name>
<reference evidence="1" key="1">
    <citation type="submission" date="2023-10" db="EMBL/GenBank/DDBJ databases">
        <title>Genome assembly of Pristionchus species.</title>
        <authorList>
            <person name="Yoshida K."/>
            <person name="Sommer R.J."/>
        </authorList>
    </citation>
    <scope>NUCLEOTIDE SEQUENCE</scope>
    <source>
        <strain evidence="1">RS0144</strain>
    </source>
</reference>
<proteinExistence type="predicted"/>
<comment type="caution">
    <text evidence="1">The sequence shown here is derived from an EMBL/GenBank/DDBJ whole genome shotgun (WGS) entry which is preliminary data.</text>
</comment>
<gene>
    <name evidence="1" type="ORF">PENTCL1PPCAC_4605</name>
</gene>
<keyword evidence="2" id="KW-1185">Reference proteome</keyword>
<evidence type="ECO:0008006" key="3">
    <source>
        <dbReference type="Google" id="ProtNLM"/>
    </source>
</evidence>
<dbReference type="EMBL" id="BTSX01000002">
    <property type="protein sequence ID" value="GMS82430.1"/>
    <property type="molecule type" value="Genomic_DNA"/>
</dbReference>
<organism evidence="1 2">
    <name type="scientific">Pristionchus entomophagus</name>
    <dbReference type="NCBI Taxonomy" id="358040"/>
    <lineage>
        <taxon>Eukaryota</taxon>
        <taxon>Metazoa</taxon>
        <taxon>Ecdysozoa</taxon>
        <taxon>Nematoda</taxon>
        <taxon>Chromadorea</taxon>
        <taxon>Rhabditida</taxon>
        <taxon>Rhabditina</taxon>
        <taxon>Diplogasteromorpha</taxon>
        <taxon>Diplogasteroidea</taxon>
        <taxon>Neodiplogasteridae</taxon>
        <taxon>Pristionchus</taxon>
    </lineage>
</organism>
<sequence>VLLHQQFCTKLVYFIPSLSIDYCSYRMTNKLGVETGCKSIKNMHSWGDRKEGGDEFTIDRNGGYCRRGRGLDRGGSTVALDGLVVELRLQSLRVSHLSDGLHEVLLHHVLSLGTNREETCLGAHVAEIGARESVGQLHNGLEIDLSILGDLARVDLEHLQSALLIGEGDLDLPVQSSGSEEGGVEGVRTIRRHDHLDFSERVESVELIEQLHQRALDLPVRTRSLAEPTTADSVDLIHEDDARLVVSGVVEHLPDHTGRLADVLVDDGGRDNLHEVAVQLGGDCTRQQRLARARRSVQQAALGRGDADALEQLWVEQRKLDDLSELSDLLGETSHISVRNVAGVFVGHFVDERVHLAGQLPHDGERRHVECDTSALQYRLLVDGSSAADDVARTVHCLQDELVLSKLLEDFTDDLADGLEGLDVVFRPVVVLLHLLLLLAQLLESLLHLAVVG</sequence>
<feature type="non-terminal residue" evidence="1">
    <location>
        <position position="1"/>
    </location>
</feature>